<sequence length="150" mass="16821">MGKRLAYPYSCPYNGQRNDNCNCTNNGHINQGLTRFNKIRVDLHNMKINPNDFTFALTEYGSPVAYGTAGDCYSMSDCPQGRFSIDLRGTNFKIVEDLEWIKQGHRTSLKIERLENNSIINGLCGGYCGGCTPDRFKGLIIGINNKNKLN</sequence>
<organism evidence="3 4">
    <name type="scientific">Meloidogyne graminicola</name>
    <dbReference type="NCBI Taxonomy" id="189291"/>
    <lineage>
        <taxon>Eukaryota</taxon>
        <taxon>Metazoa</taxon>
        <taxon>Ecdysozoa</taxon>
        <taxon>Nematoda</taxon>
        <taxon>Chromadorea</taxon>
        <taxon>Rhabditida</taxon>
        <taxon>Tylenchina</taxon>
        <taxon>Tylenchomorpha</taxon>
        <taxon>Tylenchoidea</taxon>
        <taxon>Meloidogynidae</taxon>
        <taxon>Meloidogyninae</taxon>
        <taxon>Meloidogyne</taxon>
    </lineage>
</organism>
<dbReference type="GO" id="GO:0004222">
    <property type="term" value="F:metalloendopeptidase activity"/>
    <property type="evidence" value="ECO:0007669"/>
    <property type="project" value="InterPro"/>
</dbReference>
<comment type="caution">
    <text evidence="3">The sequence shown here is derived from an EMBL/GenBank/DDBJ whole genome shotgun (WGS) entry which is preliminary data.</text>
</comment>
<dbReference type="AlphaFoldDB" id="A0A8S9ZVD2"/>
<dbReference type="GO" id="GO:0008270">
    <property type="term" value="F:zinc ion binding"/>
    <property type="evidence" value="ECO:0007669"/>
    <property type="project" value="InterPro"/>
</dbReference>
<reference evidence="3" key="1">
    <citation type="journal article" date="2020" name="Ecol. Evol.">
        <title>Genome structure and content of the rice root-knot nematode (Meloidogyne graminicola).</title>
        <authorList>
            <person name="Phan N.T."/>
            <person name="Danchin E.G.J."/>
            <person name="Klopp C."/>
            <person name="Perfus-Barbeoch L."/>
            <person name="Kozlowski D.K."/>
            <person name="Koutsovoulos G.D."/>
            <person name="Lopez-Roques C."/>
            <person name="Bouchez O."/>
            <person name="Zahm M."/>
            <person name="Besnard G."/>
            <person name="Bellafiore S."/>
        </authorList>
    </citation>
    <scope>NUCLEOTIDE SEQUENCE</scope>
    <source>
        <strain evidence="3">VN-18</strain>
    </source>
</reference>
<gene>
    <name evidence="3" type="ORF">Mgra_00002857</name>
</gene>
<evidence type="ECO:0000313" key="4">
    <source>
        <dbReference type="Proteomes" id="UP000605970"/>
    </source>
</evidence>
<proteinExistence type="predicted"/>
<evidence type="ECO:0000313" key="3">
    <source>
        <dbReference type="EMBL" id="KAF7637600.1"/>
    </source>
</evidence>
<evidence type="ECO:0000256" key="1">
    <source>
        <dbReference type="ARBA" id="ARBA00022723"/>
    </source>
</evidence>
<dbReference type="InterPro" id="IPR012314">
    <property type="entry name" value="Pept_M12B_GON-ADAMTSs"/>
</dbReference>
<feature type="domain" description="GON" evidence="2">
    <location>
        <begin position="1"/>
        <end position="144"/>
    </location>
</feature>
<keyword evidence="1" id="KW-0479">Metal-binding</keyword>
<dbReference type="Pfam" id="PF08685">
    <property type="entry name" value="GON"/>
    <property type="match status" value="1"/>
</dbReference>
<dbReference type="EMBL" id="JABEBT010000018">
    <property type="protein sequence ID" value="KAF7637600.1"/>
    <property type="molecule type" value="Genomic_DNA"/>
</dbReference>
<dbReference type="OrthoDB" id="5855429at2759"/>
<dbReference type="PROSITE" id="PS51046">
    <property type="entry name" value="GON"/>
    <property type="match status" value="1"/>
</dbReference>
<dbReference type="Proteomes" id="UP000605970">
    <property type="component" value="Unassembled WGS sequence"/>
</dbReference>
<name>A0A8S9ZVD2_9BILA</name>
<keyword evidence="4" id="KW-1185">Reference proteome</keyword>
<accession>A0A8S9ZVD2</accession>
<protein>
    <submittedName>
        <fullName evidence="3">GON domain-containing protein</fullName>
    </submittedName>
</protein>
<evidence type="ECO:0000259" key="2">
    <source>
        <dbReference type="PROSITE" id="PS51046"/>
    </source>
</evidence>